<dbReference type="HOGENOM" id="CLU_017584_3_1_1"/>
<evidence type="ECO:0000256" key="6">
    <source>
        <dbReference type="ARBA" id="ARBA00022605"/>
    </source>
</evidence>
<evidence type="ECO:0000313" key="14">
    <source>
        <dbReference type="Proteomes" id="UP000039046"/>
    </source>
</evidence>
<dbReference type="SUPFAM" id="SSF53383">
    <property type="entry name" value="PLP-dependent transferases"/>
    <property type="match status" value="1"/>
</dbReference>
<dbReference type="InterPro" id="IPR001917">
    <property type="entry name" value="Aminotrans_II_pyridoxalP_BS"/>
</dbReference>
<evidence type="ECO:0000259" key="12">
    <source>
        <dbReference type="Pfam" id="PF00155"/>
    </source>
</evidence>
<keyword evidence="6" id="KW-0028">Amino-acid biosynthesis</keyword>
<dbReference type="PANTHER" id="PTHR42885:SF2">
    <property type="entry name" value="HISTIDINOL-PHOSPHATE AMINOTRANSFERASE"/>
    <property type="match status" value="1"/>
</dbReference>
<dbReference type="GO" id="GO:0030170">
    <property type="term" value="F:pyridoxal phosphate binding"/>
    <property type="evidence" value="ECO:0007669"/>
    <property type="project" value="InterPro"/>
</dbReference>
<dbReference type="AlphaFoldDB" id="A0A0A1TFN2"/>
<feature type="domain" description="Aminotransferase class I/classII large" evidence="12">
    <location>
        <begin position="58"/>
        <end position="386"/>
    </location>
</feature>
<dbReference type="EMBL" id="CDHN01000002">
    <property type="protein sequence ID" value="CEJ86632.1"/>
    <property type="molecule type" value="Genomic_DNA"/>
</dbReference>
<evidence type="ECO:0000256" key="5">
    <source>
        <dbReference type="ARBA" id="ARBA00022576"/>
    </source>
</evidence>
<comment type="pathway">
    <text evidence="2">Amino-acid biosynthesis; L-histidine biosynthesis; L-histidine from 5-phospho-alpha-D-ribose 1-diphosphate: step 7/9.</text>
</comment>
<evidence type="ECO:0000256" key="8">
    <source>
        <dbReference type="ARBA" id="ARBA00022898"/>
    </source>
</evidence>
<dbReference type="InterPro" id="IPR015422">
    <property type="entry name" value="PyrdxlP-dep_Trfase_small"/>
</dbReference>
<sequence>MTGFNLETCARSNILALQPYHCARDDYNVSTSDALLDLNENAFGPALPAEITAVDKDIHPLDLHRYPSRLQEKLKQQLCDFRNTYIHTAKDLVPENVFLGIGSVESIDALIRCFCIPGEDHILICPPTYGMYAVSSQVNNVGVVSVPLKEAPDFALDMDGILAALTRTPTIKLTYLTSPGNPTGSLLAKSDVETILAHPTWNGVVVLDEAYIDFADDDASLAGLVTEYPNLVVLQTLSKAFGLAGIRLGATFAPIPIANLLNNLRAAWNIPSPTSILASYALSEEGIAAMVANKQKTKLQRDRLVDQLPRISGVGRIRSGSHSNFLMFEILNTRGEPDNAVAAVVYDRLAATRGVILRYRGSEPGCLGCLRISIGTEDETTRFLVALHQVLQGMGNDVYQKVEAGSLTAKEPAKEMVDDADGLKVY</sequence>
<dbReference type="GO" id="GO:0004400">
    <property type="term" value="F:histidinol-phosphate transaminase activity"/>
    <property type="evidence" value="ECO:0007669"/>
    <property type="project" value="UniProtKB-EC"/>
</dbReference>
<evidence type="ECO:0000256" key="7">
    <source>
        <dbReference type="ARBA" id="ARBA00022679"/>
    </source>
</evidence>
<keyword evidence="14" id="KW-1185">Reference proteome</keyword>
<protein>
    <recommendedName>
        <fullName evidence="4">histidinol-phosphate transaminase</fullName>
        <ecNumber evidence="4">2.6.1.9</ecNumber>
    </recommendedName>
    <alternativeName>
        <fullName evidence="10">Imidazole acetol-phosphate transaminase</fullName>
    </alternativeName>
</protein>
<dbReference type="OrthoDB" id="2015537at2759"/>
<dbReference type="PROSITE" id="PS00599">
    <property type="entry name" value="AA_TRANSFER_CLASS_2"/>
    <property type="match status" value="1"/>
</dbReference>
<comment type="catalytic activity">
    <reaction evidence="11">
        <text>L-histidinol phosphate + 2-oxoglutarate = 3-(imidazol-4-yl)-2-oxopropyl phosphate + L-glutamate</text>
        <dbReference type="Rhea" id="RHEA:23744"/>
        <dbReference type="ChEBI" id="CHEBI:16810"/>
        <dbReference type="ChEBI" id="CHEBI:29985"/>
        <dbReference type="ChEBI" id="CHEBI:57766"/>
        <dbReference type="ChEBI" id="CHEBI:57980"/>
        <dbReference type="EC" id="2.6.1.9"/>
    </reaction>
</comment>
<name>A0A0A1TFN2_9HYPO</name>
<keyword evidence="8" id="KW-0663">Pyridoxal phosphate</keyword>
<keyword evidence="5" id="KW-0032">Aminotransferase</keyword>
<evidence type="ECO:0000256" key="2">
    <source>
        <dbReference type="ARBA" id="ARBA00005011"/>
    </source>
</evidence>
<evidence type="ECO:0000256" key="4">
    <source>
        <dbReference type="ARBA" id="ARBA00012748"/>
    </source>
</evidence>
<dbReference type="InterPro" id="IPR004839">
    <property type="entry name" value="Aminotransferase_I/II_large"/>
</dbReference>
<dbReference type="CDD" id="cd00609">
    <property type="entry name" value="AAT_like"/>
    <property type="match status" value="1"/>
</dbReference>
<dbReference type="Gene3D" id="3.90.1150.10">
    <property type="entry name" value="Aspartate Aminotransferase, domain 1"/>
    <property type="match status" value="1"/>
</dbReference>
<dbReference type="NCBIfam" id="TIGR01141">
    <property type="entry name" value="hisC"/>
    <property type="match status" value="1"/>
</dbReference>
<dbReference type="Gene3D" id="3.40.640.10">
    <property type="entry name" value="Type I PLP-dependent aspartate aminotransferase-like (Major domain)"/>
    <property type="match status" value="1"/>
</dbReference>
<evidence type="ECO:0000256" key="11">
    <source>
        <dbReference type="ARBA" id="ARBA00047481"/>
    </source>
</evidence>
<keyword evidence="9" id="KW-0368">Histidine biosynthesis</keyword>
<evidence type="ECO:0000256" key="9">
    <source>
        <dbReference type="ARBA" id="ARBA00023102"/>
    </source>
</evidence>
<dbReference type="InterPro" id="IPR015421">
    <property type="entry name" value="PyrdxlP-dep_Trfase_major"/>
</dbReference>
<comment type="cofactor">
    <cofactor evidence="1">
        <name>pyridoxal 5'-phosphate</name>
        <dbReference type="ChEBI" id="CHEBI:597326"/>
    </cofactor>
</comment>
<comment type="similarity">
    <text evidence="3">Belongs to the class-II pyridoxal-phosphate-dependent aminotransferase family.</text>
</comment>
<organism evidence="13 14">
    <name type="scientific">[Torrubiella] hemipterigena</name>
    <dbReference type="NCBI Taxonomy" id="1531966"/>
    <lineage>
        <taxon>Eukaryota</taxon>
        <taxon>Fungi</taxon>
        <taxon>Dikarya</taxon>
        <taxon>Ascomycota</taxon>
        <taxon>Pezizomycotina</taxon>
        <taxon>Sordariomycetes</taxon>
        <taxon>Hypocreomycetidae</taxon>
        <taxon>Hypocreales</taxon>
        <taxon>Clavicipitaceae</taxon>
        <taxon>Clavicipitaceae incertae sedis</taxon>
        <taxon>'Torrubiella' clade</taxon>
    </lineage>
</organism>
<evidence type="ECO:0000256" key="1">
    <source>
        <dbReference type="ARBA" id="ARBA00001933"/>
    </source>
</evidence>
<dbReference type="EC" id="2.6.1.9" evidence="4"/>
<accession>A0A0A1TFN2</accession>
<proteinExistence type="inferred from homology"/>
<dbReference type="Pfam" id="PF00155">
    <property type="entry name" value="Aminotran_1_2"/>
    <property type="match status" value="1"/>
</dbReference>
<dbReference type="PANTHER" id="PTHR42885">
    <property type="entry name" value="HISTIDINOL-PHOSPHATE AMINOTRANSFERASE-RELATED"/>
    <property type="match status" value="1"/>
</dbReference>
<dbReference type="GO" id="GO:0000105">
    <property type="term" value="P:L-histidine biosynthetic process"/>
    <property type="evidence" value="ECO:0007669"/>
    <property type="project" value="UniProtKB-KW"/>
</dbReference>
<keyword evidence="7" id="KW-0808">Transferase</keyword>
<gene>
    <name evidence="13" type="ORF">VHEMI04161</name>
</gene>
<evidence type="ECO:0000313" key="13">
    <source>
        <dbReference type="EMBL" id="CEJ86632.1"/>
    </source>
</evidence>
<reference evidence="13 14" key="1">
    <citation type="journal article" date="2015" name="Genome Announc.">
        <title>Draft Genome Sequence and Gene Annotation of the Entomopathogenic Fungus Verticillium hemipterigenum.</title>
        <authorList>
            <person name="Horn F."/>
            <person name="Habel A."/>
            <person name="Scharf D.H."/>
            <person name="Dworschak J."/>
            <person name="Brakhage A.A."/>
            <person name="Guthke R."/>
            <person name="Hertweck C."/>
            <person name="Linde J."/>
        </authorList>
    </citation>
    <scope>NUCLEOTIDE SEQUENCE [LARGE SCALE GENOMIC DNA]</scope>
</reference>
<dbReference type="Proteomes" id="UP000039046">
    <property type="component" value="Unassembled WGS sequence"/>
</dbReference>
<evidence type="ECO:0000256" key="10">
    <source>
        <dbReference type="ARBA" id="ARBA00030262"/>
    </source>
</evidence>
<dbReference type="InterPro" id="IPR005861">
    <property type="entry name" value="HisP_aminotrans"/>
</dbReference>
<evidence type="ECO:0000256" key="3">
    <source>
        <dbReference type="ARBA" id="ARBA00008392"/>
    </source>
</evidence>
<dbReference type="STRING" id="1531966.A0A0A1TFN2"/>
<dbReference type="InterPro" id="IPR015424">
    <property type="entry name" value="PyrdxlP-dep_Trfase"/>
</dbReference>
<dbReference type="HAMAP" id="MF_01023">
    <property type="entry name" value="HisC_aminotrans_2"/>
    <property type="match status" value="1"/>
</dbReference>